<keyword evidence="2" id="KW-1185">Reference proteome</keyword>
<proteinExistence type="predicted"/>
<dbReference type="EMBL" id="CP138858">
    <property type="protein sequence ID" value="WPJ95782.1"/>
    <property type="molecule type" value="Genomic_DNA"/>
</dbReference>
<organism evidence="1 2">
    <name type="scientific">Coraliomargarita algicola</name>
    <dbReference type="NCBI Taxonomy" id="3092156"/>
    <lineage>
        <taxon>Bacteria</taxon>
        <taxon>Pseudomonadati</taxon>
        <taxon>Verrucomicrobiota</taxon>
        <taxon>Opitutia</taxon>
        <taxon>Puniceicoccales</taxon>
        <taxon>Coraliomargaritaceae</taxon>
        <taxon>Coraliomargarita</taxon>
    </lineage>
</organism>
<accession>A0ABZ0RLI7</accession>
<evidence type="ECO:0000313" key="1">
    <source>
        <dbReference type="EMBL" id="WPJ95782.1"/>
    </source>
</evidence>
<dbReference type="RefSeq" id="WP_319832659.1">
    <property type="nucleotide sequence ID" value="NZ_CP138858.1"/>
</dbReference>
<reference evidence="1 2" key="1">
    <citation type="submission" date="2023-11" db="EMBL/GenBank/DDBJ databases">
        <title>Coraliomargarita sp. nov., isolated from marine algae.</title>
        <authorList>
            <person name="Lee J.K."/>
            <person name="Baek J.H."/>
            <person name="Kim J.M."/>
            <person name="Choi D.G."/>
            <person name="Jeon C.O."/>
        </authorList>
    </citation>
    <scope>NUCLEOTIDE SEQUENCE [LARGE SCALE GENOMIC DNA]</scope>
    <source>
        <strain evidence="1 2">J2-16</strain>
    </source>
</reference>
<name>A0ABZ0RLI7_9BACT</name>
<evidence type="ECO:0008006" key="3">
    <source>
        <dbReference type="Google" id="ProtNLM"/>
    </source>
</evidence>
<sequence>METQLKAFTEAHQRLSFEKVERKFVSDEGEEVYTYFYIKGIKGIPDLQIHIRKEEDIEYLQRVVESECTLMSDLLGYRNDDGIHILARPETPVYSSRSEHSNPIELKLSYGSKPISIKIEPIEEDTLLGDVAYLVSRRRGSYIMRGFQISITGLGARRYLKDSLEQDTESILDSVLYDLDLTYGFGLIPRRVDAVRRMMRRRIRPRTSLPQEPLNLIYKEYAPELLQYYRLAKRTDYLPFQFLCYFHILEFFADRSAYRSVTEAVKRMLAKHDFHAKSDKYIRECVQVLRKESDKHSSDKIKVQRVLTQYVEQADIRAALDELDVLDHFEQECVLECSKELKLSGISFESDSRFFQTLTTRIYALRCSIVHSNPDFDESKAIPFVASSTNLEKLRSEIILVEEIAKQIIAGSAAMA</sequence>
<gene>
    <name evidence="1" type="ORF">SH580_20395</name>
</gene>
<dbReference type="Proteomes" id="UP001324993">
    <property type="component" value="Chromosome"/>
</dbReference>
<evidence type="ECO:0000313" key="2">
    <source>
        <dbReference type="Proteomes" id="UP001324993"/>
    </source>
</evidence>
<protein>
    <recommendedName>
        <fullName evidence="3">Apea-like HEPN domain-containing protein</fullName>
    </recommendedName>
</protein>